<proteinExistence type="inferred from homology"/>
<keyword evidence="6" id="KW-1003">Cell membrane</keyword>
<organism evidence="7 8">
    <name type="scientific">Longivirga aurantiaca</name>
    <dbReference type="NCBI Taxonomy" id="1837743"/>
    <lineage>
        <taxon>Bacteria</taxon>
        <taxon>Bacillati</taxon>
        <taxon>Actinomycetota</taxon>
        <taxon>Actinomycetes</taxon>
        <taxon>Sporichthyales</taxon>
        <taxon>Sporichthyaceae</taxon>
        <taxon>Longivirga</taxon>
    </lineage>
</organism>
<keyword evidence="3 6" id="KW-0812">Transmembrane</keyword>
<dbReference type="PANTHER" id="PTHR43701:SF2">
    <property type="entry name" value="MEMBRANE TRANSPORTER PROTEIN YJNA-RELATED"/>
    <property type="match status" value="1"/>
</dbReference>
<dbReference type="InterPro" id="IPR002781">
    <property type="entry name" value="TM_pro_TauE-like"/>
</dbReference>
<comment type="caution">
    <text evidence="7">The sequence shown here is derived from an EMBL/GenBank/DDBJ whole genome shotgun (WGS) entry which is preliminary data.</text>
</comment>
<keyword evidence="4 6" id="KW-1133">Transmembrane helix</keyword>
<comment type="similarity">
    <text evidence="2 6">Belongs to the 4-toluene sulfonate uptake permease (TSUP) (TC 2.A.102) family.</text>
</comment>
<dbReference type="Pfam" id="PF01925">
    <property type="entry name" value="TauE"/>
    <property type="match status" value="1"/>
</dbReference>
<dbReference type="EMBL" id="JBHSTI010000008">
    <property type="protein sequence ID" value="MFC6237598.1"/>
    <property type="molecule type" value="Genomic_DNA"/>
</dbReference>
<keyword evidence="5 6" id="KW-0472">Membrane</keyword>
<feature type="transmembrane region" description="Helical" evidence="6">
    <location>
        <begin position="97"/>
        <end position="114"/>
    </location>
</feature>
<accession>A0ABW1SYY6</accession>
<dbReference type="InterPro" id="IPR051598">
    <property type="entry name" value="TSUP/Inactive_protease-like"/>
</dbReference>
<evidence type="ECO:0000313" key="7">
    <source>
        <dbReference type="EMBL" id="MFC6237598.1"/>
    </source>
</evidence>
<evidence type="ECO:0000256" key="6">
    <source>
        <dbReference type="RuleBase" id="RU363041"/>
    </source>
</evidence>
<evidence type="ECO:0000313" key="8">
    <source>
        <dbReference type="Proteomes" id="UP001596138"/>
    </source>
</evidence>
<feature type="transmembrane region" description="Helical" evidence="6">
    <location>
        <begin position="232"/>
        <end position="250"/>
    </location>
</feature>
<feature type="transmembrane region" description="Helical" evidence="6">
    <location>
        <begin position="200"/>
        <end position="220"/>
    </location>
</feature>
<dbReference type="PANTHER" id="PTHR43701">
    <property type="entry name" value="MEMBRANE TRANSPORTER PROTEIN MJ0441-RELATED"/>
    <property type="match status" value="1"/>
</dbReference>
<feature type="transmembrane region" description="Helical" evidence="6">
    <location>
        <begin position="69"/>
        <end position="90"/>
    </location>
</feature>
<sequence length="251" mass="24733">MPLLLPVAAGLALGAVMGLLGGGGGVLAVPILLALGLSLDAAATTSLVVVGVGAAAGLATHARGGRVDWVIGLMFGALGSAGAIAGSRLAFAVDDRVQLAGFVVLLALAAYGMLRGRSESSPEDDDKPLPDPNWAVVVLLASGVGLVTGFFGVGGGFIAVPALVLALRMPMRRASATALVVILVNVTVAFLAHGTEHVDGGLTAVVAVGTAVGAVLGAVLQPRIPSAALQRTFGVLLLVVAAYQTAQLVLA</sequence>
<protein>
    <recommendedName>
        <fullName evidence="6">Probable membrane transporter protein</fullName>
    </recommendedName>
</protein>
<evidence type="ECO:0000256" key="5">
    <source>
        <dbReference type="ARBA" id="ARBA00023136"/>
    </source>
</evidence>
<dbReference type="RefSeq" id="WP_386765041.1">
    <property type="nucleotide sequence ID" value="NZ_JBHSTI010000008.1"/>
</dbReference>
<reference evidence="8" key="1">
    <citation type="journal article" date="2019" name="Int. J. Syst. Evol. Microbiol.">
        <title>The Global Catalogue of Microorganisms (GCM) 10K type strain sequencing project: providing services to taxonomists for standard genome sequencing and annotation.</title>
        <authorList>
            <consortium name="The Broad Institute Genomics Platform"/>
            <consortium name="The Broad Institute Genome Sequencing Center for Infectious Disease"/>
            <person name="Wu L."/>
            <person name="Ma J."/>
        </authorList>
    </citation>
    <scope>NUCLEOTIDE SEQUENCE [LARGE SCALE GENOMIC DNA]</scope>
    <source>
        <strain evidence="8">CGMCC 4.7317</strain>
    </source>
</reference>
<comment type="subcellular location">
    <subcellularLocation>
        <location evidence="6">Cell membrane</location>
        <topology evidence="6">Multi-pass membrane protein</topology>
    </subcellularLocation>
    <subcellularLocation>
        <location evidence="1">Membrane</location>
        <topology evidence="1">Multi-pass membrane protein</topology>
    </subcellularLocation>
</comment>
<keyword evidence="8" id="KW-1185">Reference proteome</keyword>
<evidence type="ECO:0000256" key="3">
    <source>
        <dbReference type="ARBA" id="ARBA00022692"/>
    </source>
</evidence>
<evidence type="ECO:0000256" key="1">
    <source>
        <dbReference type="ARBA" id="ARBA00004141"/>
    </source>
</evidence>
<evidence type="ECO:0000256" key="2">
    <source>
        <dbReference type="ARBA" id="ARBA00009142"/>
    </source>
</evidence>
<name>A0ABW1SYY6_9ACTN</name>
<feature type="transmembrane region" description="Helical" evidence="6">
    <location>
        <begin position="174"/>
        <end position="194"/>
    </location>
</feature>
<evidence type="ECO:0000256" key="4">
    <source>
        <dbReference type="ARBA" id="ARBA00022989"/>
    </source>
</evidence>
<dbReference type="Proteomes" id="UP001596138">
    <property type="component" value="Unassembled WGS sequence"/>
</dbReference>
<feature type="transmembrane region" description="Helical" evidence="6">
    <location>
        <begin position="134"/>
        <end position="167"/>
    </location>
</feature>
<gene>
    <name evidence="7" type="ORF">ACFQGU_06890</name>
</gene>